<dbReference type="SUPFAM" id="SSF53335">
    <property type="entry name" value="S-adenosyl-L-methionine-dependent methyltransferases"/>
    <property type="match status" value="1"/>
</dbReference>
<dbReference type="AlphaFoldDB" id="A0A9J7BSG4"/>
<dbReference type="PANTHER" id="PTHR43861">
    <property type="entry name" value="TRANS-ACONITATE 2-METHYLTRANSFERASE-RELATED"/>
    <property type="match status" value="1"/>
</dbReference>
<accession>A0A9J7BSG4</accession>
<keyword evidence="2" id="KW-1185">Reference proteome</keyword>
<organism evidence="1 2">
    <name type="scientific">Occallatibacter riparius</name>
    <dbReference type="NCBI Taxonomy" id="1002689"/>
    <lineage>
        <taxon>Bacteria</taxon>
        <taxon>Pseudomonadati</taxon>
        <taxon>Acidobacteriota</taxon>
        <taxon>Terriglobia</taxon>
        <taxon>Terriglobales</taxon>
        <taxon>Acidobacteriaceae</taxon>
        <taxon>Occallatibacter</taxon>
    </lineage>
</organism>
<name>A0A9J7BSG4_9BACT</name>
<protein>
    <submittedName>
        <fullName evidence="1">Class I SAM-dependent methyltransferase</fullName>
    </submittedName>
</protein>
<sequence>MLTAEQFQGIDALRLDAADAAAQLDHDHVAALRLWQSVVQDSFHRSIEQFQANVSRTSRGNALCQLLAELTADYVEWMQWALGDIPIFAIAIEANPELVSQRIGPCALVYFAGRVLDDFLDRHHLYRGRRVTLLGSLAQRRGTGAESEALTVLLALLLTLEGLEQLPRGADDVMRQVITSLRRLVTGILMDCSEPQHWSEEFYEHLIELKNVDYWRILYDALDPKRSSKLYQLLCGYYALAQKLNDLEDAARDESQGRPNIVSVFRSQADSGRSLARVLPSVAASVTADLLQLYGEARQLSELEKLAALKLLGHSRSEMEKLGVFGPEQPEHLAVGVHRGGLAWHATVDEFVQRYGIDAIETTSCPVCHLNASAAIFRKQGFQYNRCSGCTHIFVSPRLRDDIIQQMNQEQSGEAPDPFLESQSIYVDHICRLLSARSIGRRLLDIGHGRGHLMLAARAYGFQVHGIDSDENNCASLRPVFGDHVQQLRLPARRLPWGSFDHIVMSHVLEHLAEPAVSISAVAEALQPGAFLYVAVPDSEALQFRIFGRLWDAVHPILHPQFFNERSLRHLIEGCGLEFVARIPSPTLTGPGVERWMRMFRSLGGDESGELAILARRKGASELSPAP</sequence>
<evidence type="ECO:0000313" key="1">
    <source>
        <dbReference type="EMBL" id="UWZ85521.1"/>
    </source>
</evidence>
<gene>
    <name evidence="1" type="ORF">MOP44_06160</name>
</gene>
<dbReference type="EMBL" id="CP093313">
    <property type="protein sequence ID" value="UWZ85521.1"/>
    <property type="molecule type" value="Genomic_DNA"/>
</dbReference>
<dbReference type="RefSeq" id="WP_260795075.1">
    <property type="nucleotide sequence ID" value="NZ_CP093313.1"/>
</dbReference>
<evidence type="ECO:0000313" key="2">
    <source>
        <dbReference type="Proteomes" id="UP001059380"/>
    </source>
</evidence>
<keyword evidence="1" id="KW-0808">Transferase</keyword>
<dbReference type="Proteomes" id="UP001059380">
    <property type="component" value="Chromosome"/>
</dbReference>
<dbReference type="GO" id="GO:0008168">
    <property type="term" value="F:methyltransferase activity"/>
    <property type="evidence" value="ECO:0007669"/>
    <property type="project" value="UniProtKB-KW"/>
</dbReference>
<dbReference type="KEGG" id="orp:MOP44_06160"/>
<keyword evidence="1" id="KW-0489">Methyltransferase</keyword>
<dbReference type="CDD" id="cd02440">
    <property type="entry name" value="AdoMet_MTases"/>
    <property type="match status" value="1"/>
</dbReference>
<dbReference type="Pfam" id="PF13489">
    <property type="entry name" value="Methyltransf_23"/>
    <property type="match status" value="1"/>
</dbReference>
<reference evidence="1" key="1">
    <citation type="submission" date="2021-04" db="EMBL/GenBank/DDBJ databases">
        <title>Phylogenetic analysis of Acidobacteriaceae.</title>
        <authorList>
            <person name="Qiu L."/>
            <person name="Zhang Q."/>
        </authorList>
    </citation>
    <scope>NUCLEOTIDE SEQUENCE</scope>
    <source>
        <strain evidence="1">DSM 25168</strain>
    </source>
</reference>
<dbReference type="GO" id="GO:0032259">
    <property type="term" value="P:methylation"/>
    <property type="evidence" value="ECO:0007669"/>
    <property type="project" value="UniProtKB-KW"/>
</dbReference>
<proteinExistence type="predicted"/>
<dbReference type="InterPro" id="IPR029063">
    <property type="entry name" value="SAM-dependent_MTases_sf"/>
</dbReference>
<dbReference type="Gene3D" id="3.40.50.150">
    <property type="entry name" value="Vaccinia Virus protein VP39"/>
    <property type="match status" value="1"/>
</dbReference>